<dbReference type="Proteomes" id="UP000247978">
    <property type="component" value="Unassembled WGS sequence"/>
</dbReference>
<keyword evidence="1" id="KW-0472">Membrane</keyword>
<name>A0A2V3W966_9BACI</name>
<proteinExistence type="predicted"/>
<feature type="transmembrane region" description="Helical" evidence="1">
    <location>
        <begin position="94"/>
        <end position="118"/>
    </location>
</feature>
<dbReference type="AlphaFoldDB" id="A0A2V3W966"/>
<dbReference type="OrthoDB" id="2357074at2"/>
<protein>
    <recommendedName>
        <fullName evidence="4">Integral inner membrane protein</fullName>
    </recommendedName>
</protein>
<evidence type="ECO:0000313" key="3">
    <source>
        <dbReference type="Proteomes" id="UP000247978"/>
    </source>
</evidence>
<comment type="caution">
    <text evidence="2">The sequence shown here is derived from an EMBL/GenBank/DDBJ whole genome shotgun (WGS) entry which is preliminary data.</text>
</comment>
<feature type="transmembrane region" description="Helical" evidence="1">
    <location>
        <begin position="67"/>
        <end position="88"/>
    </location>
</feature>
<keyword evidence="1" id="KW-0812">Transmembrane</keyword>
<gene>
    <name evidence="2" type="ORF">DFR56_101502</name>
</gene>
<organism evidence="2 3">
    <name type="scientific">Pseudogracilibacillus auburnensis</name>
    <dbReference type="NCBI Taxonomy" id="1494959"/>
    <lineage>
        <taxon>Bacteria</taxon>
        <taxon>Bacillati</taxon>
        <taxon>Bacillota</taxon>
        <taxon>Bacilli</taxon>
        <taxon>Bacillales</taxon>
        <taxon>Bacillaceae</taxon>
        <taxon>Pseudogracilibacillus</taxon>
    </lineage>
</organism>
<keyword evidence="1" id="KW-1133">Transmembrane helix</keyword>
<dbReference type="EMBL" id="QJJQ01000001">
    <property type="protein sequence ID" value="PXW90590.1"/>
    <property type="molecule type" value="Genomic_DNA"/>
</dbReference>
<sequence length="126" mass="13663">MGKRFSMVFLTMVLAIIALLLAAKYPTGPNTVSFDEPVGFWLSFGMLVALFLPPLILSLFNHIAVKIISAIYQAFIVLTFLGLIPVGIMIPSFWVIIIGALGAIVSICSILVTILVGLKKRNLVTN</sequence>
<keyword evidence="3" id="KW-1185">Reference proteome</keyword>
<evidence type="ECO:0000256" key="1">
    <source>
        <dbReference type="SAM" id="Phobius"/>
    </source>
</evidence>
<evidence type="ECO:0000313" key="2">
    <source>
        <dbReference type="EMBL" id="PXW90590.1"/>
    </source>
</evidence>
<accession>A0A2V3W966</accession>
<evidence type="ECO:0008006" key="4">
    <source>
        <dbReference type="Google" id="ProtNLM"/>
    </source>
</evidence>
<reference evidence="2 3" key="1">
    <citation type="submission" date="2018-05" db="EMBL/GenBank/DDBJ databases">
        <title>Genomic Encyclopedia of Type Strains, Phase IV (KMG-IV): sequencing the most valuable type-strain genomes for metagenomic binning, comparative biology and taxonomic classification.</title>
        <authorList>
            <person name="Goeker M."/>
        </authorList>
    </citation>
    <scope>NUCLEOTIDE SEQUENCE [LARGE SCALE GENOMIC DNA]</scope>
    <source>
        <strain evidence="2 3">DSM 28556</strain>
    </source>
</reference>
<feature type="transmembrane region" description="Helical" evidence="1">
    <location>
        <begin position="38"/>
        <end position="60"/>
    </location>
</feature>
<dbReference type="RefSeq" id="WP_110393842.1">
    <property type="nucleotide sequence ID" value="NZ_JADIJL010000001.1"/>
</dbReference>